<keyword evidence="3" id="KW-0328">Glycosyltransferase</keyword>
<comment type="caution">
    <text evidence="12">The sequence shown here is derived from an EMBL/GenBank/DDBJ whole genome shotgun (WGS) entry which is preliminary data.</text>
</comment>
<dbReference type="Gene3D" id="3.40.50.720">
    <property type="entry name" value="NAD(P)-binding Rossmann-like Domain"/>
    <property type="match status" value="1"/>
</dbReference>
<dbReference type="Gene3D" id="3.90.550.10">
    <property type="entry name" value="Spore Coat Polysaccharide Biosynthesis Protein SpsA, Chain A"/>
    <property type="match status" value="1"/>
</dbReference>
<keyword evidence="6" id="KW-0448">Lipopolysaccharide biosynthesis</keyword>
<keyword evidence="2" id="KW-1003">Cell membrane</keyword>
<evidence type="ECO:0000256" key="9">
    <source>
        <dbReference type="SAM" id="Phobius"/>
    </source>
</evidence>
<accession>A0A8J3VKT7</accession>
<evidence type="ECO:0000259" key="10">
    <source>
        <dbReference type="Pfam" id="PF00535"/>
    </source>
</evidence>
<dbReference type="Proteomes" id="UP000612899">
    <property type="component" value="Unassembled WGS sequence"/>
</dbReference>
<dbReference type="GO" id="GO:0009103">
    <property type="term" value="P:lipopolysaccharide biosynthetic process"/>
    <property type="evidence" value="ECO:0007669"/>
    <property type="project" value="UniProtKB-KW"/>
</dbReference>
<keyword evidence="8 9" id="KW-0472">Membrane</keyword>
<evidence type="ECO:0000256" key="1">
    <source>
        <dbReference type="ARBA" id="ARBA00006739"/>
    </source>
</evidence>
<dbReference type="InterPro" id="IPR050256">
    <property type="entry name" value="Glycosyltransferase_2"/>
</dbReference>
<feature type="domain" description="Glycosyltransferase 2-like" evidence="10">
    <location>
        <begin position="344"/>
        <end position="506"/>
    </location>
</feature>
<dbReference type="Pfam" id="PF00535">
    <property type="entry name" value="Glycos_transf_2"/>
    <property type="match status" value="1"/>
</dbReference>
<protein>
    <recommendedName>
        <fullName evidence="14">NAD-dependent epimerase/dehydratase family protein</fullName>
    </recommendedName>
</protein>
<evidence type="ECO:0000256" key="6">
    <source>
        <dbReference type="ARBA" id="ARBA00022985"/>
    </source>
</evidence>
<sequence>MALRSTEPAFDHAAIPGPIAVLGAGGFIGVHVLDALSAGRDDVIGFGTRENPWRLQIAQGLRYETVGDRISETLDRHRPRTIINLAAAGAYPFQSDSQRIPGVNLGMVDELARWAAKNDAVLVHAGSSSEYGTNCAGPAEDAVAAPNSLYAITKLGATQLLENFAGRNELRARVLRLYSIYGPLEEPRRLVPEIVRRVRRAELPDFADPKTTRDFVFIDDVVDAFVAAAHSAHNTLEPAFRVYNVASGQATSMQDVARTIGDEFGIVQEPVFSAVQRDWDLSDWYGNPRRIDAELGWRARVAFRDGLRLTEQWYKVDGRGTLLDDSYSAALPQQAEPARRRKVSAVIACYKDGQAIPYMHRRLTDMFVKCGVDYEIIFVNDASPDDSAEVILNLSRDDEHVIGITHRRNFGSQFAFVSGMKQATGDAVVLLDGDLQDPPELIEKFIEKWNEGWEVVYGHRVDRDAPWYMRIAYRSFYRLFNRSASFKVPTDAGDFSLMDRRVVDHLLQFPERDMFLRALRAYVGGKQTGVDYVRPERMFGTSTNNLMKNVGWATKGILAVSRVPLSLMSTIGAVFFGLSMLALLIQVGYKMIKPDIAPHGITMLITLVVFLGSLNLLAISIVGAYVGTILEETKRRPRFLRDSLIRSGQVHLSQADGHDLPAFTPAAAAEVFR</sequence>
<keyword evidence="4" id="KW-0808">Transferase</keyword>
<evidence type="ECO:0000256" key="4">
    <source>
        <dbReference type="ARBA" id="ARBA00022679"/>
    </source>
</evidence>
<evidence type="ECO:0000256" key="5">
    <source>
        <dbReference type="ARBA" id="ARBA00022692"/>
    </source>
</evidence>
<dbReference type="SUPFAM" id="SSF51735">
    <property type="entry name" value="NAD(P)-binding Rossmann-fold domains"/>
    <property type="match status" value="1"/>
</dbReference>
<evidence type="ECO:0000256" key="3">
    <source>
        <dbReference type="ARBA" id="ARBA00022676"/>
    </source>
</evidence>
<dbReference type="InterPro" id="IPR036291">
    <property type="entry name" value="NAD(P)-bd_dom_sf"/>
</dbReference>
<evidence type="ECO:0000313" key="13">
    <source>
        <dbReference type="Proteomes" id="UP000612899"/>
    </source>
</evidence>
<evidence type="ECO:0000256" key="7">
    <source>
        <dbReference type="ARBA" id="ARBA00022989"/>
    </source>
</evidence>
<dbReference type="InterPro" id="IPR001509">
    <property type="entry name" value="Epimerase_deHydtase"/>
</dbReference>
<proteinExistence type="inferred from homology"/>
<keyword evidence="13" id="KW-1185">Reference proteome</keyword>
<feature type="transmembrane region" description="Helical" evidence="9">
    <location>
        <begin position="601"/>
        <end position="626"/>
    </location>
</feature>
<gene>
    <name evidence="12" type="ORF">Rhe02_74530</name>
</gene>
<name>A0A8J3VKT7_9ACTN</name>
<feature type="transmembrane region" description="Helical" evidence="9">
    <location>
        <begin position="567"/>
        <end position="589"/>
    </location>
</feature>
<evidence type="ECO:0008006" key="14">
    <source>
        <dbReference type="Google" id="ProtNLM"/>
    </source>
</evidence>
<dbReference type="SUPFAM" id="SSF53448">
    <property type="entry name" value="Nucleotide-diphospho-sugar transferases"/>
    <property type="match status" value="1"/>
</dbReference>
<keyword evidence="5 9" id="KW-0812">Transmembrane</keyword>
<dbReference type="CDD" id="cd04187">
    <property type="entry name" value="DPM1_like_bac"/>
    <property type="match status" value="1"/>
</dbReference>
<dbReference type="AlphaFoldDB" id="A0A8J3VKT7"/>
<dbReference type="PANTHER" id="PTHR48090:SF3">
    <property type="entry name" value="UNDECAPRENYL-PHOSPHATE 4-DEOXY-4-FORMAMIDO-L-ARABINOSE TRANSFERASE"/>
    <property type="match status" value="1"/>
</dbReference>
<dbReference type="RefSeq" id="WP_203913122.1">
    <property type="nucleotide sequence ID" value="NZ_BONY01000067.1"/>
</dbReference>
<evidence type="ECO:0000256" key="2">
    <source>
        <dbReference type="ARBA" id="ARBA00022475"/>
    </source>
</evidence>
<comment type="similarity">
    <text evidence="1">Belongs to the glycosyltransferase 2 family.</text>
</comment>
<dbReference type="PANTHER" id="PTHR48090">
    <property type="entry name" value="UNDECAPRENYL-PHOSPHATE 4-DEOXY-4-FORMAMIDO-L-ARABINOSE TRANSFERASE-RELATED"/>
    <property type="match status" value="1"/>
</dbReference>
<feature type="domain" description="NAD-dependent epimerase/dehydratase" evidence="11">
    <location>
        <begin position="19"/>
        <end position="246"/>
    </location>
</feature>
<keyword evidence="7 9" id="KW-1133">Transmembrane helix</keyword>
<dbReference type="GO" id="GO:0016757">
    <property type="term" value="F:glycosyltransferase activity"/>
    <property type="evidence" value="ECO:0007669"/>
    <property type="project" value="UniProtKB-KW"/>
</dbReference>
<dbReference type="Pfam" id="PF01370">
    <property type="entry name" value="Epimerase"/>
    <property type="match status" value="1"/>
</dbReference>
<dbReference type="PRINTS" id="PR01713">
    <property type="entry name" value="NUCEPIMERASE"/>
</dbReference>
<evidence type="ECO:0000313" key="12">
    <source>
        <dbReference type="EMBL" id="GIH09386.1"/>
    </source>
</evidence>
<dbReference type="GO" id="GO:0005886">
    <property type="term" value="C:plasma membrane"/>
    <property type="evidence" value="ECO:0007669"/>
    <property type="project" value="TreeGrafter"/>
</dbReference>
<organism evidence="12 13">
    <name type="scientific">Rhizocola hellebori</name>
    <dbReference type="NCBI Taxonomy" id="1392758"/>
    <lineage>
        <taxon>Bacteria</taxon>
        <taxon>Bacillati</taxon>
        <taxon>Actinomycetota</taxon>
        <taxon>Actinomycetes</taxon>
        <taxon>Micromonosporales</taxon>
        <taxon>Micromonosporaceae</taxon>
        <taxon>Rhizocola</taxon>
    </lineage>
</organism>
<dbReference type="EMBL" id="BONY01000067">
    <property type="protein sequence ID" value="GIH09386.1"/>
    <property type="molecule type" value="Genomic_DNA"/>
</dbReference>
<dbReference type="InterPro" id="IPR029044">
    <property type="entry name" value="Nucleotide-diphossugar_trans"/>
</dbReference>
<reference evidence="12" key="1">
    <citation type="submission" date="2021-01" db="EMBL/GenBank/DDBJ databases">
        <title>Whole genome shotgun sequence of Rhizocola hellebori NBRC 109834.</title>
        <authorList>
            <person name="Komaki H."/>
            <person name="Tamura T."/>
        </authorList>
    </citation>
    <scope>NUCLEOTIDE SEQUENCE</scope>
    <source>
        <strain evidence="12">NBRC 109834</strain>
    </source>
</reference>
<evidence type="ECO:0000259" key="11">
    <source>
        <dbReference type="Pfam" id="PF01370"/>
    </source>
</evidence>
<dbReference type="InterPro" id="IPR001173">
    <property type="entry name" value="Glyco_trans_2-like"/>
</dbReference>
<evidence type="ECO:0000256" key="8">
    <source>
        <dbReference type="ARBA" id="ARBA00023136"/>
    </source>
</evidence>